<keyword evidence="2" id="KW-1185">Reference proteome</keyword>
<dbReference type="Proteomes" id="UP001518989">
    <property type="component" value="Unassembled WGS sequence"/>
</dbReference>
<evidence type="ECO:0000313" key="2">
    <source>
        <dbReference type="Proteomes" id="UP001518989"/>
    </source>
</evidence>
<name>A0ABS3KMS6_9PROT</name>
<accession>A0ABS3KMS6</accession>
<dbReference type="EMBL" id="JACTNG010000003">
    <property type="protein sequence ID" value="MBO1078773.1"/>
    <property type="molecule type" value="Genomic_DNA"/>
</dbReference>
<sequence length="124" mass="14143">MDDDRVWTFEESLWTADAEHYRESIDDECLMVLPAPPFVMSGQQAVQAVTETPRWSKVELSERQVKRPQEGLIVIAYKASAERDGIPPYVAHCTSTYRRLSHENWKVVQHQQTPPLVSSSAADD</sequence>
<organism evidence="1 2">
    <name type="scientific">Roseomonas haemaphysalidis</name>
    <dbReference type="NCBI Taxonomy" id="2768162"/>
    <lineage>
        <taxon>Bacteria</taxon>
        <taxon>Pseudomonadati</taxon>
        <taxon>Pseudomonadota</taxon>
        <taxon>Alphaproteobacteria</taxon>
        <taxon>Acetobacterales</taxon>
        <taxon>Roseomonadaceae</taxon>
        <taxon>Roseomonas</taxon>
    </lineage>
</organism>
<dbReference type="SUPFAM" id="SSF54427">
    <property type="entry name" value="NTF2-like"/>
    <property type="match status" value="1"/>
</dbReference>
<comment type="caution">
    <text evidence="1">The sequence shown here is derived from an EMBL/GenBank/DDBJ whole genome shotgun (WGS) entry which is preliminary data.</text>
</comment>
<dbReference type="RefSeq" id="WP_237180558.1">
    <property type="nucleotide sequence ID" value="NZ_CP061177.1"/>
</dbReference>
<dbReference type="Gene3D" id="3.10.450.50">
    <property type="match status" value="1"/>
</dbReference>
<reference evidence="1 2" key="1">
    <citation type="submission" date="2020-09" db="EMBL/GenBank/DDBJ databases">
        <title>Roseomonas.</title>
        <authorList>
            <person name="Zhu W."/>
        </authorList>
    </citation>
    <scope>NUCLEOTIDE SEQUENCE [LARGE SCALE GENOMIC DNA]</scope>
    <source>
        <strain evidence="1 2">573</strain>
    </source>
</reference>
<proteinExistence type="predicted"/>
<evidence type="ECO:0000313" key="1">
    <source>
        <dbReference type="EMBL" id="MBO1078773.1"/>
    </source>
</evidence>
<protein>
    <submittedName>
        <fullName evidence="1">Nuclear transport factor 2 family protein</fullName>
    </submittedName>
</protein>
<gene>
    <name evidence="1" type="ORF">IAI61_07015</name>
</gene>
<dbReference type="InterPro" id="IPR032710">
    <property type="entry name" value="NTF2-like_dom_sf"/>
</dbReference>